<accession>F3KQP6</accession>
<sequence>MQKLTNHAKNEGERRESQGSWDDAKEVEYQPLSAEEARQWRQRHPLASPWRIVAWQAVAGLLAAVLTGWIGLVSGWIGSMGEALSVAGSVMYGAGAVVLPAALLARVMSRPVARHAGAAGVALMRFFIWELTKLALAVAMMAAAPWLLPGLSWLALVGGLVVAMKAHGVAAWFEMRRMASKTSAAPKV</sequence>
<dbReference type="AlphaFoldDB" id="F3KQP6"/>
<dbReference type="EMBL" id="AEGR01000040">
    <property type="protein sequence ID" value="EGI77920.1"/>
    <property type="molecule type" value="Genomic_DNA"/>
</dbReference>
<evidence type="ECO:0000256" key="2">
    <source>
        <dbReference type="SAM" id="Phobius"/>
    </source>
</evidence>
<feature type="transmembrane region" description="Helical" evidence="2">
    <location>
        <begin position="83"/>
        <end position="105"/>
    </location>
</feature>
<evidence type="ECO:0000313" key="3">
    <source>
        <dbReference type="EMBL" id="EGI77920.1"/>
    </source>
</evidence>
<gene>
    <name evidence="3" type="ORF">HGR_03847</name>
</gene>
<dbReference type="RefSeq" id="WP_006296746.1">
    <property type="nucleotide sequence ID" value="NZ_AEGR01000040.1"/>
</dbReference>
<keyword evidence="4" id="KW-1185">Reference proteome</keyword>
<name>F3KQP6_9BURK</name>
<reference evidence="3 4" key="1">
    <citation type="journal article" date="2011" name="EMBO J.">
        <title>Structural diversity of bacterial flagellar motors.</title>
        <authorList>
            <person name="Chen S."/>
            <person name="Beeby M."/>
            <person name="Murphy G.E."/>
            <person name="Leadbetter J.R."/>
            <person name="Hendrixson D.R."/>
            <person name="Briegel A."/>
            <person name="Li Z."/>
            <person name="Shi J."/>
            <person name="Tocheva E.I."/>
            <person name="Muller A."/>
            <person name="Dobro M.J."/>
            <person name="Jensen G.J."/>
        </authorList>
    </citation>
    <scope>NUCLEOTIDE SEQUENCE [LARGE SCALE GENOMIC DNA]</scope>
    <source>
        <strain evidence="3 4">ATCC 19624</strain>
    </source>
</reference>
<dbReference type="eggNOG" id="COG3312">
    <property type="taxonomic scope" value="Bacteria"/>
</dbReference>
<dbReference type="STRING" id="887062.HGR_03847"/>
<comment type="caution">
    <text evidence="3">The sequence shown here is derived from an EMBL/GenBank/DDBJ whole genome shotgun (WGS) entry which is preliminary data.</text>
</comment>
<dbReference type="Proteomes" id="UP000016368">
    <property type="component" value="Unassembled WGS sequence"/>
</dbReference>
<feature type="compositionally biased region" description="Basic and acidic residues" evidence="1">
    <location>
        <begin position="8"/>
        <end position="25"/>
    </location>
</feature>
<feature type="transmembrane region" description="Helical" evidence="2">
    <location>
        <begin position="126"/>
        <end position="147"/>
    </location>
</feature>
<protein>
    <submittedName>
        <fullName evidence="3">Putative ATP synthase protein I</fullName>
    </submittedName>
</protein>
<keyword evidence="2" id="KW-1133">Transmembrane helix</keyword>
<keyword evidence="2" id="KW-0472">Membrane</keyword>
<evidence type="ECO:0000313" key="4">
    <source>
        <dbReference type="Proteomes" id="UP000016368"/>
    </source>
</evidence>
<feature type="region of interest" description="Disordered" evidence="1">
    <location>
        <begin position="1"/>
        <end position="25"/>
    </location>
</feature>
<proteinExistence type="predicted"/>
<feature type="transmembrane region" description="Helical" evidence="2">
    <location>
        <begin position="52"/>
        <end position="77"/>
    </location>
</feature>
<feature type="transmembrane region" description="Helical" evidence="2">
    <location>
        <begin position="153"/>
        <end position="173"/>
    </location>
</feature>
<evidence type="ECO:0000256" key="1">
    <source>
        <dbReference type="SAM" id="MobiDB-lite"/>
    </source>
</evidence>
<organism evidence="3 4">
    <name type="scientific">Hylemonella gracilis ATCC 19624</name>
    <dbReference type="NCBI Taxonomy" id="887062"/>
    <lineage>
        <taxon>Bacteria</taxon>
        <taxon>Pseudomonadati</taxon>
        <taxon>Pseudomonadota</taxon>
        <taxon>Betaproteobacteria</taxon>
        <taxon>Burkholderiales</taxon>
        <taxon>Comamonadaceae</taxon>
        <taxon>Hylemonella</taxon>
    </lineage>
</organism>
<keyword evidence="2" id="KW-0812">Transmembrane</keyword>